<dbReference type="EMBL" id="JAYWIO010000007">
    <property type="protein sequence ID" value="KAK7251220.1"/>
    <property type="molecule type" value="Genomic_DNA"/>
</dbReference>
<dbReference type="AlphaFoldDB" id="A0AAN9E903"/>
<name>A0AAN9E903_CROPI</name>
<proteinExistence type="predicted"/>
<reference evidence="1 2" key="1">
    <citation type="submission" date="2024-01" db="EMBL/GenBank/DDBJ databases">
        <title>The genomes of 5 underutilized Papilionoideae crops provide insights into root nodulation and disease resistanc.</title>
        <authorList>
            <person name="Yuan L."/>
        </authorList>
    </citation>
    <scope>NUCLEOTIDE SEQUENCE [LARGE SCALE GENOMIC DNA]</scope>
    <source>
        <strain evidence="1">ZHUSHIDOU_FW_LH</strain>
        <tissue evidence="1">Leaf</tissue>
    </source>
</reference>
<dbReference type="Proteomes" id="UP001372338">
    <property type="component" value="Unassembled WGS sequence"/>
</dbReference>
<accession>A0AAN9E903</accession>
<gene>
    <name evidence="1" type="ORF">RIF29_34224</name>
</gene>
<evidence type="ECO:0000313" key="1">
    <source>
        <dbReference type="EMBL" id="KAK7251220.1"/>
    </source>
</evidence>
<evidence type="ECO:0000313" key="2">
    <source>
        <dbReference type="Proteomes" id="UP001372338"/>
    </source>
</evidence>
<keyword evidence="2" id="KW-1185">Reference proteome</keyword>
<organism evidence="1 2">
    <name type="scientific">Crotalaria pallida</name>
    <name type="common">Smooth rattlebox</name>
    <name type="synonym">Crotalaria striata</name>
    <dbReference type="NCBI Taxonomy" id="3830"/>
    <lineage>
        <taxon>Eukaryota</taxon>
        <taxon>Viridiplantae</taxon>
        <taxon>Streptophyta</taxon>
        <taxon>Embryophyta</taxon>
        <taxon>Tracheophyta</taxon>
        <taxon>Spermatophyta</taxon>
        <taxon>Magnoliopsida</taxon>
        <taxon>eudicotyledons</taxon>
        <taxon>Gunneridae</taxon>
        <taxon>Pentapetalae</taxon>
        <taxon>rosids</taxon>
        <taxon>fabids</taxon>
        <taxon>Fabales</taxon>
        <taxon>Fabaceae</taxon>
        <taxon>Papilionoideae</taxon>
        <taxon>50 kb inversion clade</taxon>
        <taxon>genistoids sensu lato</taxon>
        <taxon>core genistoids</taxon>
        <taxon>Crotalarieae</taxon>
        <taxon>Crotalaria</taxon>
    </lineage>
</organism>
<sequence>MLAGGLQLSACSSVVVGPPKVYVEDEYLKFYPKKTIESVNSCPEAIVADNGVYYCHSCSRHVYNVTPRELRQLSIQVDFKSLVGRKLLFKVANTSVSSPHHSGIYRVRGVCDDPNIIAMYELPGVDISPNKDGSIAPANVSNLEVGDMSACYSQIAGYDEEVIMTAVCLDDDSTPSGNCRPNVKHSLGDMLGETSTSNVVANKKAVKNVKK</sequence>
<comment type="caution">
    <text evidence="1">The sequence shown here is derived from an EMBL/GenBank/DDBJ whole genome shotgun (WGS) entry which is preliminary data.</text>
</comment>
<protein>
    <submittedName>
        <fullName evidence="1">Uncharacterized protein</fullName>
    </submittedName>
</protein>